<dbReference type="InterPro" id="IPR021548">
    <property type="entry name" value="DUF2895"/>
</dbReference>
<dbReference type="Pfam" id="PF11444">
    <property type="entry name" value="DUF2895"/>
    <property type="match status" value="1"/>
</dbReference>
<dbReference type="RefSeq" id="WP_074891570.1">
    <property type="nucleotide sequence ID" value="NZ_FOHW01000026.1"/>
</dbReference>
<reference evidence="2 3" key="1">
    <citation type="submission" date="2016-10" db="EMBL/GenBank/DDBJ databases">
        <authorList>
            <person name="de Groot N.N."/>
        </authorList>
    </citation>
    <scope>NUCLEOTIDE SEQUENCE [LARGE SCALE GENOMIC DNA]</scope>
    <source>
        <strain evidence="2 3">DSM 11363</strain>
    </source>
</reference>
<dbReference type="EMBL" id="FOHW01000026">
    <property type="protein sequence ID" value="SET81165.1"/>
    <property type="molecule type" value="Genomic_DNA"/>
</dbReference>
<evidence type="ECO:0000256" key="1">
    <source>
        <dbReference type="SAM" id="Phobius"/>
    </source>
</evidence>
<sequence>MSYRKKVDAQQAHIYSLRLVIGLLVCLGLYMAYGWQSAPKDLTIHVPPDLRSGSTRKWWDIPPESVYSFGLYIFQQMNRWTLDGETDYQDNIARLASYLTPSCRSYLEKDLELRRNSGELRRRERAVSEIPGRGIGDASESRIEQHSINDWTVRLDMVADEYFGGERVKRAFARYPLHVIRSEADPEKNPFGLTWNCYSSNPQRIEAPAPPVTGDKHL</sequence>
<dbReference type="NCBIfam" id="TIGR03746">
    <property type="entry name" value="conj_TIGR03746"/>
    <property type="match status" value="1"/>
</dbReference>
<keyword evidence="1" id="KW-0472">Membrane</keyword>
<organism evidence="2 3">
    <name type="scientific">Pseudomonas graminis</name>
    <dbReference type="NCBI Taxonomy" id="158627"/>
    <lineage>
        <taxon>Bacteria</taxon>
        <taxon>Pseudomonadati</taxon>
        <taxon>Pseudomonadota</taxon>
        <taxon>Gammaproteobacteria</taxon>
        <taxon>Pseudomonadales</taxon>
        <taxon>Pseudomonadaceae</taxon>
        <taxon>Pseudomonas</taxon>
    </lineage>
</organism>
<dbReference type="Proteomes" id="UP000182332">
    <property type="component" value="Unassembled WGS sequence"/>
</dbReference>
<accession>A0A1I0HBR8</accession>
<evidence type="ECO:0000313" key="2">
    <source>
        <dbReference type="EMBL" id="SET81165.1"/>
    </source>
</evidence>
<dbReference type="OrthoDB" id="8558441at2"/>
<keyword evidence="1" id="KW-1133">Transmembrane helix</keyword>
<protein>
    <submittedName>
        <fullName evidence="2">Integrating conjugative element protein, PFL_4703 family</fullName>
    </submittedName>
</protein>
<proteinExistence type="predicted"/>
<keyword evidence="1" id="KW-0812">Transmembrane</keyword>
<name>A0A1I0HBR8_9PSED</name>
<evidence type="ECO:0000313" key="3">
    <source>
        <dbReference type="Proteomes" id="UP000182332"/>
    </source>
</evidence>
<dbReference type="AlphaFoldDB" id="A0A1I0HBR8"/>
<feature type="transmembrane region" description="Helical" evidence="1">
    <location>
        <begin position="12"/>
        <end position="33"/>
    </location>
</feature>
<gene>
    <name evidence="2" type="ORF">SAMN05216197_12658</name>
</gene>